<reference evidence="1 2" key="1">
    <citation type="submission" date="2015-09" db="EMBL/GenBank/DDBJ databases">
        <authorList>
            <consortium name="Pathogen Informatics"/>
        </authorList>
    </citation>
    <scope>NUCLEOTIDE SEQUENCE [LARGE SCALE GENOMIC DNA]</scope>
    <source>
        <strain evidence="1 2">2789STDY5834902</strain>
    </source>
</reference>
<gene>
    <name evidence="1" type="ORF">ERS852514_01372</name>
</gene>
<organism evidence="1 2">
    <name type="scientific">Collinsella aerofaciens</name>
    <dbReference type="NCBI Taxonomy" id="74426"/>
    <lineage>
        <taxon>Bacteria</taxon>
        <taxon>Bacillati</taxon>
        <taxon>Actinomycetota</taxon>
        <taxon>Coriobacteriia</taxon>
        <taxon>Coriobacteriales</taxon>
        <taxon>Coriobacteriaceae</taxon>
        <taxon>Collinsella</taxon>
    </lineage>
</organism>
<name>A0A174LCB6_9ACTN</name>
<evidence type="ECO:0000313" key="1">
    <source>
        <dbReference type="EMBL" id="CUP20177.1"/>
    </source>
</evidence>
<dbReference type="AlphaFoldDB" id="A0A174LCB6"/>
<accession>A0A174LCB6</accession>
<dbReference type="Proteomes" id="UP000095454">
    <property type="component" value="Unassembled WGS sequence"/>
</dbReference>
<protein>
    <submittedName>
        <fullName evidence="1">Uncharacterized protein</fullName>
    </submittedName>
</protein>
<dbReference type="EMBL" id="CZAQ01000024">
    <property type="protein sequence ID" value="CUP20177.1"/>
    <property type="molecule type" value="Genomic_DNA"/>
</dbReference>
<evidence type="ECO:0000313" key="2">
    <source>
        <dbReference type="Proteomes" id="UP000095454"/>
    </source>
</evidence>
<sequence>MAAGARPAPEEHLSSKNCRSVKSEVSGVLYREIQKKLKIHYIFALTLGN</sequence>
<proteinExistence type="predicted"/>